<evidence type="ECO:0000256" key="2">
    <source>
        <dbReference type="PIRSR" id="PIRSR605754-1"/>
    </source>
</evidence>
<dbReference type="InterPro" id="IPR042003">
    <property type="entry name" value="Sortase_E"/>
</dbReference>
<dbReference type="Proteomes" id="UP000075357">
    <property type="component" value="Unassembled WGS sequence"/>
</dbReference>
<evidence type="ECO:0000313" key="5">
    <source>
        <dbReference type="EMBL" id="KXZ59952.1"/>
    </source>
</evidence>
<evidence type="ECO:0000256" key="3">
    <source>
        <dbReference type="SAM" id="MobiDB-lite"/>
    </source>
</evidence>
<evidence type="ECO:0000256" key="1">
    <source>
        <dbReference type="ARBA" id="ARBA00022801"/>
    </source>
</evidence>
<keyword evidence="4" id="KW-0472">Membrane</keyword>
<keyword evidence="4" id="KW-0812">Transmembrane</keyword>
<evidence type="ECO:0000256" key="4">
    <source>
        <dbReference type="SAM" id="Phobius"/>
    </source>
</evidence>
<organism evidence="5 6">
    <name type="scientific">Microbacterium laevaniformans</name>
    <dbReference type="NCBI Taxonomy" id="36807"/>
    <lineage>
        <taxon>Bacteria</taxon>
        <taxon>Bacillati</taxon>
        <taxon>Actinomycetota</taxon>
        <taxon>Actinomycetes</taxon>
        <taxon>Micrococcales</taxon>
        <taxon>Microbacteriaceae</taxon>
        <taxon>Microbacterium</taxon>
    </lineage>
</organism>
<dbReference type="SUPFAM" id="SSF63817">
    <property type="entry name" value="Sortase"/>
    <property type="match status" value="1"/>
</dbReference>
<feature type="compositionally biased region" description="Low complexity" evidence="3">
    <location>
        <begin position="123"/>
        <end position="142"/>
    </location>
</feature>
<proteinExistence type="predicted"/>
<dbReference type="PATRIC" id="fig|36807.3.peg.2056"/>
<gene>
    <name evidence="5" type="ORF">Mlaev_02029</name>
</gene>
<feature type="region of interest" description="Disordered" evidence="3">
    <location>
        <begin position="115"/>
        <end position="142"/>
    </location>
</feature>
<dbReference type="CDD" id="cd05830">
    <property type="entry name" value="Sortase_E"/>
    <property type="match status" value="1"/>
</dbReference>
<protein>
    <submittedName>
        <fullName evidence="5">Sortase family protein</fullName>
    </submittedName>
</protein>
<feature type="active site" description="Acyl-thioester intermediate" evidence="2">
    <location>
        <position position="277"/>
    </location>
</feature>
<feature type="compositionally biased region" description="Basic and acidic residues" evidence="3">
    <location>
        <begin position="1"/>
        <end position="12"/>
    </location>
</feature>
<keyword evidence="1" id="KW-0378">Hydrolase</keyword>
<evidence type="ECO:0000313" key="6">
    <source>
        <dbReference type="Proteomes" id="UP000075357"/>
    </source>
</evidence>
<feature type="active site" description="Proton donor/acceptor" evidence="2">
    <location>
        <position position="209"/>
    </location>
</feature>
<reference evidence="5 6" key="1">
    <citation type="submission" date="2016-01" db="EMBL/GenBank/DDBJ databases">
        <title>Draft genome sequences of Microbacterium laevaniformans LCDC 91-0039 and the type strain of Microbacterium hominis LCDC 84-209.</title>
        <authorList>
            <person name="Bernier A.-M."/>
            <person name="Bernard K."/>
        </authorList>
    </citation>
    <scope>NUCLEOTIDE SEQUENCE [LARGE SCALE GENOMIC DNA]</scope>
    <source>
        <strain evidence="5 6">LCDC 91-0039</strain>
    </source>
</reference>
<dbReference type="InterPro" id="IPR053465">
    <property type="entry name" value="Sortase_Class_E"/>
</dbReference>
<dbReference type="AlphaFoldDB" id="A0A150HCX3"/>
<dbReference type="InterPro" id="IPR023365">
    <property type="entry name" value="Sortase_dom-sf"/>
</dbReference>
<name>A0A150HCX3_9MICO</name>
<feature type="region of interest" description="Disordered" evidence="3">
    <location>
        <begin position="1"/>
        <end position="62"/>
    </location>
</feature>
<sequence length="313" mass="33477">MLCDNHSVKDGIDDNAAEGIGSLEHTSRRARRLAAQSEESGPTTPAEPITQEPEGASAPLRAAKPRRRASFLGVLGELLITAGVVALLYVAWQMWIGDWIIGSQKHTEASALSQSWLQQVPQSPTASDTPTPSPSASSSPAAAAPVPVMAQKDYGQQFGVMFVPRFGPNWQFTVAAGTGRHDILDAGEIGHYTDTAMPGEVGNTVYAAHRWTSGAPFDPIDKLVIGDAIVIQTPDGWYTYRFRTLEYVQATQVEVLLPVPQRVGMAANGRYLTLTSCAPKLNMLERIIAYAVFESFTPTSAGPPASLTQGVSA</sequence>
<dbReference type="NCBIfam" id="NF033747">
    <property type="entry name" value="class_E_sortase"/>
    <property type="match status" value="1"/>
</dbReference>
<dbReference type="Pfam" id="PF04203">
    <property type="entry name" value="Sortase"/>
    <property type="match status" value="1"/>
</dbReference>
<dbReference type="STRING" id="36807.Mlaev_02029"/>
<feature type="transmembrane region" description="Helical" evidence="4">
    <location>
        <begin position="71"/>
        <end position="95"/>
    </location>
</feature>
<keyword evidence="6" id="KW-1185">Reference proteome</keyword>
<accession>A0A150HCX3</accession>
<dbReference type="EMBL" id="LRAD01000041">
    <property type="protein sequence ID" value="KXZ59952.1"/>
    <property type="molecule type" value="Genomic_DNA"/>
</dbReference>
<dbReference type="GO" id="GO:0016787">
    <property type="term" value="F:hydrolase activity"/>
    <property type="evidence" value="ECO:0007669"/>
    <property type="project" value="UniProtKB-KW"/>
</dbReference>
<dbReference type="InterPro" id="IPR005754">
    <property type="entry name" value="Sortase"/>
</dbReference>
<comment type="caution">
    <text evidence="5">The sequence shown here is derived from an EMBL/GenBank/DDBJ whole genome shotgun (WGS) entry which is preliminary data.</text>
</comment>
<dbReference type="Gene3D" id="2.40.260.10">
    <property type="entry name" value="Sortase"/>
    <property type="match status" value="1"/>
</dbReference>
<keyword evidence="4" id="KW-1133">Transmembrane helix</keyword>